<dbReference type="GO" id="GO:0000139">
    <property type="term" value="C:Golgi membrane"/>
    <property type="evidence" value="ECO:0007669"/>
    <property type="project" value="UniProtKB-SubCell"/>
</dbReference>
<evidence type="ECO:0000256" key="10">
    <source>
        <dbReference type="RuleBase" id="RU363063"/>
    </source>
</evidence>
<dbReference type="WBParaSite" id="TASK_0000961401-mRNA-1">
    <property type="protein sequence ID" value="TASK_0000961401-mRNA-1"/>
    <property type="gene ID" value="TASK_0000961401"/>
</dbReference>
<dbReference type="STRING" id="60517.A0A0R3WFH1"/>
<keyword evidence="11" id="KW-0732">Signal</keyword>
<keyword evidence="5" id="KW-0812">Transmembrane</keyword>
<organism evidence="14">
    <name type="scientific">Taenia asiatica</name>
    <name type="common">Asian tapeworm</name>
    <dbReference type="NCBI Taxonomy" id="60517"/>
    <lineage>
        <taxon>Eukaryota</taxon>
        <taxon>Metazoa</taxon>
        <taxon>Spiralia</taxon>
        <taxon>Lophotrochozoa</taxon>
        <taxon>Platyhelminthes</taxon>
        <taxon>Cestoda</taxon>
        <taxon>Eucestoda</taxon>
        <taxon>Cyclophyllidea</taxon>
        <taxon>Taeniidae</taxon>
        <taxon>Taenia</taxon>
    </lineage>
</organism>
<evidence type="ECO:0000256" key="5">
    <source>
        <dbReference type="ARBA" id="ARBA00022692"/>
    </source>
</evidence>
<dbReference type="GO" id="GO:0006493">
    <property type="term" value="P:protein O-linked glycosylation"/>
    <property type="evidence" value="ECO:0007669"/>
    <property type="project" value="TreeGrafter"/>
</dbReference>
<keyword evidence="9" id="KW-0472">Membrane</keyword>
<dbReference type="InterPro" id="IPR002659">
    <property type="entry name" value="Glyco_trans_31"/>
</dbReference>
<dbReference type="GO" id="GO:0016758">
    <property type="term" value="F:hexosyltransferase activity"/>
    <property type="evidence" value="ECO:0007669"/>
    <property type="project" value="InterPro"/>
</dbReference>
<gene>
    <name evidence="12" type="ORF">TASK_LOCUS9615</name>
</gene>
<dbReference type="EC" id="2.4.1.-" evidence="10"/>
<evidence type="ECO:0000256" key="1">
    <source>
        <dbReference type="ARBA" id="ARBA00004323"/>
    </source>
</evidence>
<dbReference type="Pfam" id="PF01762">
    <property type="entry name" value="Galactosyl_T"/>
    <property type="match status" value="1"/>
</dbReference>
<sequence>MCRRCFKLLLLCIFSFIFLLLFFANKHQDSFTCKWPPERPVSIPFKGTFDLTICVRSNGEVSKQPPPKYSLTKLFRIPETEKKEPVTFDDLVNLPAEMWKKARYPEIYWTYPQDVPLKSIVKRIKKGETVDHMPNYNFPIGVLKSSKLICSGNKEHDLIIVVKSAVLGWQARESFRTFMRIETQRHPDFKVGCVFSVGLPREKGGRLFNRDGHRFILKGSAGDLMEANVGKNEQVISNLSREIEQYDDILLGNYEDTYFNLTWRTVTNLRWISAFCDKKRHHNFMLIDDDHRVNLSMVIDFLKNTPQSEKRRSIFGYIVTTEEAGRDPTKKWFISRRELPWNKVHPFPNGFSQFIGADVVDDLAIASAYTKYNYFPEDLYLGIMALKLDISLRNETS</sequence>
<keyword evidence="7" id="KW-1133">Transmembrane helix</keyword>
<evidence type="ECO:0000313" key="14">
    <source>
        <dbReference type="WBParaSite" id="TASK_0000961401-mRNA-1"/>
    </source>
</evidence>
<keyword evidence="3 10" id="KW-0328">Glycosyltransferase</keyword>
<proteinExistence type="inferred from homology"/>
<dbReference type="Proteomes" id="UP000282613">
    <property type="component" value="Unassembled WGS sequence"/>
</dbReference>
<evidence type="ECO:0000313" key="12">
    <source>
        <dbReference type="EMBL" id="VDK44357.1"/>
    </source>
</evidence>
<dbReference type="EMBL" id="UYRS01019285">
    <property type="protein sequence ID" value="VDK44357.1"/>
    <property type="molecule type" value="Genomic_DNA"/>
</dbReference>
<keyword evidence="8 10" id="KW-0333">Golgi apparatus</keyword>
<accession>A0A0R3WFH1</accession>
<dbReference type="AlphaFoldDB" id="A0A0R3WFH1"/>
<evidence type="ECO:0000256" key="8">
    <source>
        <dbReference type="ARBA" id="ARBA00023034"/>
    </source>
</evidence>
<dbReference type="PANTHER" id="PTHR11214">
    <property type="entry name" value="BETA-1,3-N-ACETYLGLUCOSAMINYLTRANSFERASE"/>
    <property type="match status" value="1"/>
</dbReference>
<evidence type="ECO:0000313" key="13">
    <source>
        <dbReference type="Proteomes" id="UP000282613"/>
    </source>
</evidence>
<keyword evidence="6" id="KW-0735">Signal-anchor</keyword>
<comment type="subcellular location">
    <subcellularLocation>
        <location evidence="1 10">Golgi apparatus membrane</location>
        <topology evidence="1 10">Single-pass type II membrane protein</topology>
    </subcellularLocation>
</comment>
<comment type="similarity">
    <text evidence="2 10">Belongs to the glycosyltransferase 31 family.</text>
</comment>
<reference evidence="12 13" key="2">
    <citation type="submission" date="2018-11" db="EMBL/GenBank/DDBJ databases">
        <authorList>
            <consortium name="Pathogen Informatics"/>
        </authorList>
    </citation>
    <scope>NUCLEOTIDE SEQUENCE [LARGE SCALE GENOMIC DNA]</scope>
</reference>
<evidence type="ECO:0000256" key="7">
    <source>
        <dbReference type="ARBA" id="ARBA00022989"/>
    </source>
</evidence>
<protein>
    <recommendedName>
        <fullName evidence="10">Hexosyltransferase</fullName>
        <ecNumber evidence="10">2.4.1.-</ecNumber>
    </recommendedName>
</protein>
<keyword evidence="13" id="KW-1185">Reference proteome</keyword>
<dbReference type="OrthoDB" id="2139606at2759"/>
<evidence type="ECO:0000256" key="6">
    <source>
        <dbReference type="ARBA" id="ARBA00022968"/>
    </source>
</evidence>
<evidence type="ECO:0000256" key="2">
    <source>
        <dbReference type="ARBA" id="ARBA00008661"/>
    </source>
</evidence>
<keyword evidence="4" id="KW-0808">Transferase</keyword>
<reference evidence="14" key="1">
    <citation type="submission" date="2017-02" db="UniProtKB">
        <authorList>
            <consortium name="WormBaseParasite"/>
        </authorList>
    </citation>
    <scope>IDENTIFICATION</scope>
</reference>
<feature type="signal peptide" evidence="11">
    <location>
        <begin position="1"/>
        <end position="24"/>
    </location>
</feature>
<evidence type="ECO:0000256" key="4">
    <source>
        <dbReference type="ARBA" id="ARBA00022679"/>
    </source>
</evidence>
<feature type="chain" id="PRO_5043132809" description="Hexosyltransferase" evidence="11">
    <location>
        <begin position="25"/>
        <end position="397"/>
    </location>
</feature>
<dbReference type="PANTHER" id="PTHR11214:SF314">
    <property type="entry name" value="HEXOSYLTRANSFERASE"/>
    <property type="match status" value="1"/>
</dbReference>
<evidence type="ECO:0000256" key="9">
    <source>
        <dbReference type="ARBA" id="ARBA00023136"/>
    </source>
</evidence>
<evidence type="ECO:0000256" key="3">
    <source>
        <dbReference type="ARBA" id="ARBA00022676"/>
    </source>
</evidence>
<evidence type="ECO:0000256" key="11">
    <source>
        <dbReference type="SAM" id="SignalP"/>
    </source>
</evidence>
<name>A0A0R3WFH1_TAEAS</name>